<keyword evidence="3" id="KW-0862">Zinc</keyword>
<dbReference type="Proteomes" id="UP001153076">
    <property type="component" value="Unassembled WGS sequence"/>
</dbReference>
<dbReference type="GO" id="GO:0003676">
    <property type="term" value="F:nucleic acid binding"/>
    <property type="evidence" value="ECO:0007669"/>
    <property type="project" value="InterPro"/>
</dbReference>
<dbReference type="OrthoDB" id="8026949at2759"/>
<dbReference type="PROSITE" id="PS50966">
    <property type="entry name" value="ZF_SWIM"/>
    <property type="match status" value="1"/>
</dbReference>
<evidence type="ECO:0000259" key="7">
    <source>
        <dbReference type="PROSITE" id="PS50158"/>
    </source>
</evidence>
<evidence type="ECO:0000256" key="2">
    <source>
        <dbReference type="ARBA" id="ARBA00022771"/>
    </source>
</evidence>
<keyword evidence="10" id="KW-1185">Reference proteome</keyword>
<keyword evidence="6" id="KW-1133">Transmembrane helix</keyword>
<dbReference type="EMBL" id="JAKOGI010000432">
    <property type="protein sequence ID" value="KAJ8435111.1"/>
    <property type="molecule type" value="Genomic_DNA"/>
</dbReference>
<keyword evidence="6" id="KW-0812">Transmembrane</keyword>
<dbReference type="GO" id="GO:0008270">
    <property type="term" value="F:zinc ion binding"/>
    <property type="evidence" value="ECO:0007669"/>
    <property type="project" value="UniProtKB-KW"/>
</dbReference>
<name>A0A9Q1K280_9CARY</name>
<evidence type="ECO:0008006" key="11">
    <source>
        <dbReference type="Google" id="ProtNLM"/>
    </source>
</evidence>
<dbReference type="InterPro" id="IPR001878">
    <property type="entry name" value="Znf_CCHC"/>
</dbReference>
<reference evidence="9" key="1">
    <citation type="submission" date="2022-04" db="EMBL/GenBank/DDBJ databases">
        <title>Carnegiea gigantea Genome sequencing and assembly v2.</title>
        <authorList>
            <person name="Copetti D."/>
            <person name="Sanderson M.J."/>
            <person name="Burquez A."/>
            <person name="Wojciechowski M.F."/>
        </authorList>
    </citation>
    <scope>NUCLEOTIDE SEQUENCE</scope>
    <source>
        <strain evidence="9">SGP5-SGP5p</strain>
        <tissue evidence="9">Aerial part</tissue>
    </source>
</reference>
<keyword evidence="1" id="KW-0479">Metal-binding</keyword>
<dbReference type="SMART" id="SM00575">
    <property type="entry name" value="ZnF_PMZ"/>
    <property type="match status" value="1"/>
</dbReference>
<evidence type="ECO:0000259" key="8">
    <source>
        <dbReference type="PROSITE" id="PS50966"/>
    </source>
</evidence>
<comment type="caution">
    <text evidence="9">The sequence shown here is derived from an EMBL/GenBank/DDBJ whole genome shotgun (WGS) entry which is preliminary data.</text>
</comment>
<gene>
    <name evidence="9" type="ORF">Cgig2_001986</name>
</gene>
<dbReference type="PANTHER" id="PTHR31973:SF187">
    <property type="entry name" value="MUTATOR TRANSPOSASE MUDRA PROTEIN"/>
    <property type="match status" value="1"/>
</dbReference>
<keyword evidence="2 4" id="KW-0863">Zinc-finger</keyword>
<dbReference type="InterPro" id="IPR007527">
    <property type="entry name" value="Znf_SWIM"/>
</dbReference>
<dbReference type="InterPro" id="IPR036875">
    <property type="entry name" value="Znf_CCHC_sf"/>
</dbReference>
<dbReference type="AlphaFoldDB" id="A0A9Q1K280"/>
<feature type="transmembrane region" description="Helical" evidence="6">
    <location>
        <begin position="330"/>
        <end position="349"/>
    </location>
</feature>
<dbReference type="InterPro" id="IPR006564">
    <property type="entry name" value="Znf_PMZ"/>
</dbReference>
<protein>
    <recommendedName>
        <fullName evidence="11">SWIM-type domain-containing protein</fullName>
    </recommendedName>
</protein>
<accession>A0A9Q1K280</accession>
<evidence type="ECO:0000256" key="5">
    <source>
        <dbReference type="SAM" id="MobiDB-lite"/>
    </source>
</evidence>
<dbReference type="Pfam" id="PF04434">
    <property type="entry name" value="SWIM"/>
    <property type="match status" value="1"/>
</dbReference>
<evidence type="ECO:0000256" key="4">
    <source>
        <dbReference type="PROSITE-ProRule" id="PRU00047"/>
    </source>
</evidence>
<evidence type="ECO:0000256" key="1">
    <source>
        <dbReference type="ARBA" id="ARBA00022723"/>
    </source>
</evidence>
<proteinExistence type="predicted"/>
<feature type="region of interest" description="Disordered" evidence="5">
    <location>
        <begin position="141"/>
        <end position="166"/>
    </location>
</feature>
<dbReference type="PANTHER" id="PTHR31973">
    <property type="entry name" value="POLYPROTEIN, PUTATIVE-RELATED"/>
    <property type="match status" value="1"/>
</dbReference>
<sequence length="351" mass="39979">MDNRKVGVDKWKNGVGERIEKKLKKNCEKMGSVVEVQRFNRSIGEYSVWLTNDRCLVVRLRDGTCSCKWWQLCGLPCMHAIAVIKREKLYVYDYVNPCYKAPTQRTIYMNAIHPMETHDTGVVDGDTGLVVGGDDLDEEFNRHILPPKNPRGAGRPKKRRVESQTQGLKPRRCSKCGDLGHYKNTCRNPCADVDANYPGDVIAVEEWSTGHSCKGSHSSSSSESDCTCSECNMTYHCDCQLEAKIVEHHDNYHRRYTCCPKQDDYACGYFEEVDPQYPSRAMEVIDDLVAKMREARDVPIEERNNQYWMEEENRAVEDGMRAELDELKGIVGVAFAAIVVLVAAPLVMWSF</sequence>
<evidence type="ECO:0000256" key="6">
    <source>
        <dbReference type="SAM" id="Phobius"/>
    </source>
</evidence>
<feature type="domain" description="SWIM-type" evidence="8">
    <location>
        <begin position="46"/>
        <end position="88"/>
    </location>
</feature>
<evidence type="ECO:0000313" key="10">
    <source>
        <dbReference type="Proteomes" id="UP001153076"/>
    </source>
</evidence>
<keyword evidence="6" id="KW-0472">Membrane</keyword>
<evidence type="ECO:0000256" key="3">
    <source>
        <dbReference type="ARBA" id="ARBA00022833"/>
    </source>
</evidence>
<dbReference type="SUPFAM" id="SSF57756">
    <property type="entry name" value="Retrovirus zinc finger-like domains"/>
    <property type="match status" value="1"/>
</dbReference>
<dbReference type="PROSITE" id="PS50158">
    <property type="entry name" value="ZF_CCHC"/>
    <property type="match status" value="1"/>
</dbReference>
<organism evidence="9 10">
    <name type="scientific">Carnegiea gigantea</name>
    <dbReference type="NCBI Taxonomy" id="171969"/>
    <lineage>
        <taxon>Eukaryota</taxon>
        <taxon>Viridiplantae</taxon>
        <taxon>Streptophyta</taxon>
        <taxon>Embryophyta</taxon>
        <taxon>Tracheophyta</taxon>
        <taxon>Spermatophyta</taxon>
        <taxon>Magnoliopsida</taxon>
        <taxon>eudicotyledons</taxon>
        <taxon>Gunneridae</taxon>
        <taxon>Pentapetalae</taxon>
        <taxon>Caryophyllales</taxon>
        <taxon>Cactineae</taxon>
        <taxon>Cactaceae</taxon>
        <taxon>Cactoideae</taxon>
        <taxon>Echinocereeae</taxon>
        <taxon>Carnegiea</taxon>
    </lineage>
</organism>
<feature type="domain" description="CCHC-type" evidence="7">
    <location>
        <begin position="171"/>
        <end position="188"/>
    </location>
</feature>
<evidence type="ECO:0000313" key="9">
    <source>
        <dbReference type="EMBL" id="KAJ8435111.1"/>
    </source>
</evidence>